<proteinExistence type="inferred from homology"/>
<dbReference type="InterPro" id="IPR041854">
    <property type="entry name" value="BFD-like_2Fe2S-bd_dom_sf"/>
</dbReference>
<keyword evidence="9" id="KW-1185">Reference proteome</keyword>
<evidence type="ECO:0000256" key="6">
    <source>
        <dbReference type="SAM" id="MobiDB-lite"/>
    </source>
</evidence>
<dbReference type="GO" id="GO:0006072">
    <property type="term" value="P:glycerol-3-phosphate metabolic process"/>
    <property type="evidence" value="ECO:0007669"/>
    <property type="project" value="InterPro"/>
</dbReference>
<dbReference type="AlphaFoldDB" id="A0A8G2C2T3"/>
<evidence type="ECO:0000313" key="8">
    <source>
        <dbReference type="EMBL" id="SFL71495.1"/>
    </source>
</evidence>
<keyword evidence="5" id="KW-0560">Oxidoreductase</keyword>
<accession>A0A8G2C2T3</accession>
<evidence type="ECO:0000256" key="2">
    <source>
        <dbReference type="ARBA" id="ARBA00007330"/>
    </source>
</evidence>
<evidence type="ECO:0000256" key="3">
    <source>
        <dbReference type="ARBA" id="ARBA00022630"/>
    </source>
</evidence>
<dbReference type="GO" id="GO:0004368">
    <property type="term" value="F:glycerol-3-phosphate dehydrogenase (quinone) activity"/>
    <property type="evidence" value="ECO:0007669"/>
    <property type="project" value="InterPro"/>
</dbReference>
<dbReference type="InterPro" id="IPR006076">
    <property type="entry name" value="FAD-dep_OxRdtase"/>
</dbReference>
<evidence type="ECO:0000256" key="1">
    <source>
        <dbReference type="ARBA" id="ARBA00001974"/>
    </source>
</evidence>
<feature type="region of interest" description="Disordered" evidence="6">
    <location>
        <begin position="564"/>
        <end position="586"/>
    </location>
</feature>
<dbReference type="PROSITE" id="PS00978">
    <property type="entry name" value="FAD_G3PDH_2"/>
    <property type="match status" value="1"/>
</dbReference>
<dbReference type="Proteomes" id="UP000199581">
    <property type="component" value="Unassembled WGS sequence"/>
</dbReference>
<comment type="caution">
    <text evidence="8">The sequence shown here is derived from an EMBL/GenBank/DDBJ whole genome shotgun (WGS) entry which is preliminary data.</text>
</comment>
<dbReference type="Pfam" id="PF01266">
    <property type="entry name" value="DAO"/>
    <property type="match status" value="1"/>
</dbReference>
<evidence type="ECO:0000313" key="9">
    <source>
        <dbReference type="Proteomes" id="UP000199581"/>
    </source>
</evidence>
<dbReference type="PRINTS" id="PR01001">
    <property type="entry name" value="FADG3PDH"/>
</dbReference>
<protein>
    <submittedName>
        <fullName evidence="8">Glycerol-3-phosphate dehydrogenase</fullName>
    </submittedName>
</protein>
<dbReference type="PANTHER" id="PTHR11985">
    <property type="entry name" value="GLYCEROL-3-PHOSPHATE DEHYDROGENASE"/>
    <property type="match status" value="1"/>
</dbReference>
<dbReference type="SUPFAM" id="SSF54373">
    <property type="entry name" value="FAD-linked reductases, C-terminal domain"/>
    <property type="match status" value="1"/>
</dbReference>
<sequence>MLRESCYHGLLLIASMISPASGCTTKVRAEKFTFSFPFVFVDAARTSMTILTTRVLIIGAGVTGAGLLRDLALRGVQALLIEQRDVNSGASGGNHGLLHSGARYVASDVEAAVECREEGDILRRLAPQCIEDTGGLFVAVRGDDERYVSDFSGLCAKSGVPCRGLELRTARAMEPALSENLIAAFAVQDGAVDPFMLSLDNIAQAMSLGCSMRRNLAAVSMEVTDGRVTLVRCRDITTGGEVLIEAELVINASGAWAGRIAALAGAHINILYSMGSLIITQDRIATRVINRLRPPSDADILVPGGTVSILGTTSIRVPTPDGCRPSVAETDRIIDDARDMLPILDRTRYIRAYAGVRPLVSLGPAGDDRAVSRGFSLIDHAGEGVENFMTITGGKLTTYRLMAEKAADLACAKLGVAAPCLTRTEPLPPSSMGKWTEPGRGPKSWVENRAEDDIVLCECEMVSRSVIDAIVDEAKDMRGRSMLKAIGMRSRVGKGPCQGGFCGPRITGHLYDREVSTGTQGLAELKTFTERRWRGFSPILWGVPLMQADLQEALHCGAMDLEFGPAPSTRDEESENCPATAFKEPS</sequence>
<evidence type="ECO:0000256" key="5">
    <source>
        <dbReference type="ARBA" id="ARBA00023002"/>
    </source>
</evidence>
<dbReference type="Gene3D" id="1.10.10.1100">
    <property type="entry name" value="BFD-like [2Fe-2S]-binding domain"/>
    <property type="match status" value="1"/>
</dbReference>
<dbReference type="SUPFAM" id="SSF51905">
    <property type="entry name" value="FAD/NAD(P)-binding domain"/>
    <property type="match status" value="1"/>
</dbReference>
<name>A0A8G2C2T3_DESNO</name>
<evidence type="ECO:0000259" key="7">
    <source>
        <dbReference type="Pfam" id="PF01266"/>
    </source>
</evidence>
<dbReference type="InterPro" id="IPR036188">
    <property type="entry name" value="FAD/NAD-bd_sf"/>
</dbReference>
<feature type="domain" description="FAD dependent oxidoreductase" evidence="7">
    <location>
        <begin position="54"/>
        <end position="399"/>
    </location>
</feature>
<dbReference type="Gene3D" id="3.30.9.10">
    <property type="entry name" value="D-Amino Acid Oxidase, subunit A, domain 2"/>
    <property type="match status" value="1"/>
</dbReference>
<dbReference type="InterPro" id="IPR000447">
    <property type="entry name" value="G3P_DH_FAD-dep"/>
</dbReference>
<evidence type="ECO:0000256" key="4">
    <source>
        <dbReference type="ARBA" id="ARBA00022827"/>
    </source>
</evidence>
<reference evidence="8 9" key="1">
    <citation type="submission" date="2016-10" db="EMBL/GenBank/DDBJ databases">
        <authorList>
            <person name="Varghese N."/>
            <person name="Submissions S."/>
        </authorList>
    </citation>
    <scope>NUCLEOTIDE SEQUENCE [LARGE SCALE GENOMIC DNA]</scope>
    <source>
        <strain evidence="8 9">DSM 1741</strain>
    </source>
</reference>
<organism evidence="8 9">
    <name type="scientific">Desulfomicrobium norvegicum (strain DSM 1741 / NCIMB 8310)</name>
    <name type="common">Desulfovibrio baculatus (strain Norway 4)</name>
    <name type="synonym">Desulfovibrio desulfuricans (strain Norway 4)</name>
    <dbReference type="NCBI Taxonomy" id="52561"/>
    <lineage>
        <taxon>Bacteria</taxon>
        <taxon>Pseudomonadati</taxon>
        <taxon>Thermodesulfobacteriota</taxon>
        <taxon>Desulfovibrionia</taxon>
        <taxon>Desulfovibrionales</taxon>
        <taxon>Desulfomicrobiaceae</taxon>
        <taxon>Desulfomicrobium</taxon>
    </lineage>
</organism>
<dbReference type="PANTHER" id="PTHR11985:SF15">
    <property type="entry name" value="GLYCEROL-3-PHOSPHATE DEHYDROGENASE, MITOCHONDRIAL"/>
    <property type="match status" value="1"/>
</dbReference>
<keyword evidence="4" id="KW-0274">FAD</keyword>
<dbReference type="Gene3D" id="3.50.50.60">
    <property type="entry name" value="FAD/NAD(P)-binding domain"/>
    <property type="match status" value="2"/>
</dbReference>
<comment type="similarity">
    <text evidence="2">Belongs to the FAD-dependent glycerol-3-phosphate dehydrogenase family.</text>
</comment>
<gene>
    <name evidence="8" type="ORF">SAMN05421830_105117</name>
</gene>
<comment type="cofactor">
    <cofactor evidence="1">
        <name>FAD</name>
        <dbReference type="ChEBI" id="CHEBI:57692"/>
    </cofactor>
</comment>
<keyword evidence="3" id="KW-0285">Flavoprotein</keyword>
<dbReference type="EMBL" id="FOTO01000005">
    <property type="protein sequence ID" value="SFL71495.1"/>
    <property type="molecule type" value="Genomic_DNA"/>
</dbReference>